<dbReference type="GO" id="GO:0005886">
    <property type="term" value="C:plasma membrane"/>
    <property type="evidence" value="ECO:0007669"/>
    <property type="project" value="TreeGrafter"/>
</dbReference>
<dbReference type="PANTHER" id="PTHR38459:SF1">
    <property type="entry name" value="PROPHAGE BACTOPRENOL-LINKED GLUCOSE TRANSLOCASE HOMOLOG"/>
    <property type="match status" value="1"/>
</dbReference>
<evidence type="ECO:0000259" key="7">
    <source>
        <dbReference type="Pfam" id="PF04138"/>
    </source>
</evidence>
<dbReference type="EMBL" id="CP049889">
    <property type="protein sequence ID" value="QIK51199.1"/>
    <property type="molecule type" value="Genomic_DNA"/>
</dbReference>
<feature type="transmembrane region" description="Helical" evidence="6">
    <location>
        <begin position="74"/>
        <end position="95"/>
    </location>
</feature>
<keyword evidence="9" id="KW-1185">Reference proteome</keyword>
<dbReference type="PANTHER" id="PTHR38459">
    <property type="entry name" value="PROPHAGE BACTOPRENOL-LINKED GLUCOSE TRANSLOCASE HOMOLOG"/>
    <property type="match status" value="1"/>
</dbReference>
<dbReference type="KEGG" id="jpo:G7058_03495"/>
<evidence type="ECO:0000256" key="6">
    <source>
        <dbReference type="SAM" id="Phobius"/>
    </source>
</evidence>
<dbReference type="RefSeq" id="WP_166062250.1">
    <property type="nucleotide sequence ID" value="NZ_CP049889.1"/>
</dbReference>
<reference evidence="8 9" key="1">
    <citation type="journal article" date="2017" name="Int. J. Syst. Evol. Microbiol.">
        <title>Jeotgalibaca porci sp. nov. and Jeotgalibaca arthritidis sp. nov., isolated from pigs, and emended description of the genus Jeotgalibaca.</title>
        <authorList>
            <person name="Zamora L."/>
            <person name="Perez-Sancho M."/>
            <person name="Dominguez L."/>
            <person name="Fernandez-Garayzabal J.F."/>
            <person name="Vela A.I."/>
        </authorList>
    </citation>
    <scope>NUCLEOTIDE SEQUENCE [LARGE SCALE GENOMIC DNA]</scope>
    <source>
        <strain evidence="8 9">CCUG 69148</strain>
    </source>
</reference>
<dbReference type="Pfam" id="PF04138">
    <property type="entry name" value="GtrA_DPMS_TM"/>
    <property type="match status" value="1"/>
</dbReference>
<dbReference type="GeneID" id="94552329"/>
<comment type="subcellular location">
    <subcellularLocation>
        <location evidence="1">Membrane</location>
        <topology evidence="1">Multi-pass membrane protein</topology>
    </subcellularLocation>
</comment>
<keyword evidence="5 6" id="KW-0472">Membrane</keyword>
<evidence type="ECO:0000313" key="8">
    <source>
        <dbReference type="EMBL" id="QIK51199.1"/>
    </source>
</evidence>
<feature type="transmembrane region" description="Helical" evidence="6">
    <location>
        <begin position="101"/>
        <end position="120"/>
    </location>
</feature>
<organism evidence="8 9">
    <name type="scientific">Jeotgalibaca porci</name>
    <dbReference type="NCBI Taxonomy" id="1868793"/>
    <lineage>
        <taxon>Bacteria</taxon>
        <taxon>Bacillati</taxon>
        <taxon>Bacillota</taxon>
        <taxon>Bacilli</taxon>
        <taxon>Lactobacillales</taxon>
        <taxon>Carnobacteriaceae</taxon>
        <taxon>Jeotgalibaca</taxon>
    </lineage>
</organism>
<protein>
    <submittedName>
        <fullName evidence="8">GtrA family protein</fullName>
    </submittedName>
</protein>
<feature type="transmembrane region" description="Helical" evidence="6">
    <location>
        <begin position="35"/>
        <end position="54"/>
    </location>
</feature>
<evidence type="ECO:0000256" key="4">
    <source>
        <dbReference type="ARBA" id="ARBA00022989"/>
    </source>
</evidence>
<proteinExistence type="inferred from homology"/>
<feature type="transmembrane region" description="Helical" evidence="6">
    <location>
        <begin position="12"/>
        <end position="29"/>
    </location>
</feature>
<name>A0A6G7WG68_9LACT</name>
<dbReference type="InterPro" id="IPR007267">
    <property type="entry name" value="GtrA_DPMS_TM"/>
</dbReference>
<feature type="domain" description="GtrA/DPMS transmembrane" evidence="7">
    <location>
        <begin position="10"/>
        <end position="126"/>
    </location>
</feature>
<comment type="similarity">
    <text evidence="2">Belongs to the GtrA family.</text>
</comment>
<evidence type="ECO:0000313" key="9">
    <source>
        <dbReference type="Proteomes" id="UP000501830"/>
    </source>
</evidence>
<dbReference type="AlphaFoldDB" id="A0A6G7WG68"/>
<evidence type="ECO:0000256" key="2">
    <source>
        <dbReference type="ARBA" id="ARBA00009399"/>
    </source>
</evidence>
<accession>A0A6G7WG68</accession>
<dbReference type="GO" id="GO:0000271">
    <property type="term" value="P:polysaccharide biosynthetic process"/>
    <property type="evidence" value="ECO:0007669"/>
    <property type="project" value="InterPro"/>
</dbReference>
<dbReference type="Proteomes" id="UP000501830">
    <property type="component" value="Chromosome"/>
</dbReference>
<dbReference type="InterPro" id="IPR051401">
    <property type="entry name" value="GtrA_CellWall_Glycosyl"/>
</dbReference>
<keyword evidence="4 6" id="KW-1133">Transmembrane helix</keyword>
<evidence type="ECO:0000256" key="3">
    <source>
        <dbReference type="ARBA" id="ARBA00022692"/>
    </source>
</evidence>
<keyword evidence="3 6" id="KW-0812">Transmembrane</keyword>
<evidence type="ECO:0000256" key="1">
    <source>
        <dbReference type="ARBA" id="ARBA00004141"/>
    </source>
</evidence>
<evidence type="ECO:0000256" key="5">
    <source>
        <dbReference type="ARBA" id="ARBA00023136"/>
    </source>
</evidence>
<sequence length="127" mass="14579">MSKLIGQIMKFGVVGIIATVIDFVVLTILTETFGVYYLTSAAIGFIVATLFNYVASMRYVFNSRFGPHEKRKELIIFILLSVVGLGLNQFFMWLFVEFFSIFYIFSKVLATVLVMAWNFVSRKIFIE</sequence>
<gene>
    <name evidence="8" type="ORF">G7058_03495</name>
</gene>